<dbReference type="InterPro" id="IPR036291">
    <property type="entry name" value="NAD(P)-bd_dom_sf"/>
</dbReference>
<evidence type="ECO:0000313" key="6">
    <source>
        <dbReference type="Proteomes" id="UP000638648"/>
    </source>
</evidence>
<sequence length="345" mass="36864">MHPRIRWGIAATGNIANVFARELALLPDHEVVAVGSRNLDRARAFAQEWGVRRAYGSYSEVADDPEVDVLYIATPHSDHLATARHAIESGTAVLCEKALTVNAHEARELVALARERQVFLMEAMWMRCNPLHLRLRELLAGGALGEPRSLNATLGFLADYDPTGRLFAPDLAGGALLDVGVYPVSLAHHLFGAPATVQATATLTSSGVDGTVGMLLGYDTGAVATLTGSLTGPLPNAAYVSGTEGWVELPPDFQAVDRLLVHRPGKDPEEYAVELLGVGYTYEAAEVARCLRAGLLESPLVSWADSIAVMEVLDAVRAQIGVRYPNDAAYDDLATPASDASDSQR</sequence>
<dbReference type="Proteomes" id="UP000638648">
    <property type="component" value="Unassembled WGS sequence"/>
</dbReference>
<dbReference type="PANTHER" id="PTHR22604">
    <property type="entry name" value="OXIDOREDUCTASES"/>
    <property type="match status" value="1"/>
</dbReference>
<feature type="domain" description="GFO/IDH/MocA-like oxidoreductase" evidence="4">
    <location>
        <begin position="133"/>
        <end position="248"/>
    </location>
</feature>
<evidence type="ECO:0000259" key="4">
    <source>
        <dbReference type="Pfam" id="PF22725"/>
    </source>
</evidence>
<accession>A0A927NCS3</accession>
<feature type="domain" description="Gfo/Idh/MocA-like oxidoreductase N-terminal" evidence="3">
    <location>
        <begin position="5"/>
        <end position="122"/>
    </location>
</feature>
<proteinExistence type="inferred from homology"/>
<dbReference type="Gene3D" id="3.30.360.10">
    <property type="entry name" value="Dihydrodipicolinate Reductase, domain 2"/>
    <property type="match status" value="1"/>
</dbReference>
<dbReference type="AlphaFoldDB" id="A0A927NCS3"/>
<dbReference type="GO" id="GO:0000166">
    <property type="term" value="F:nucleotide binding"/>
    <property type="evidence" value="ECO:0007669"/>
    <property type="project" value="InterPro"/>
</dbReference>
<comment type="caution">
    <text evidence="5">The sequence shown here is derived from an EMBL/GenBank/DDBJ whole genome shotgun (WGS) entry which is preliminary data.</text>
</comment>
<dbReference type="InterPro" id="IPR055170">
    <property type="entry name" value="GFO_IDH_MocA-like_dom"/>
</dbReference>
<dbReference type="PANTHER" id="PTHR22604:SF105">
    <property type="entry name" value="TRANS-1,2-DIHYDROBENZENE-1,2-DIOL DEHYDROGENASE"/>
    <property type="match status" value="1"/>
</dbReference>
<dbReference type="EMBL" id="JADBEM010000001">
    <property type="protein sequence ID" value="MBE1612460.1"/>
    <property type="molecule type" value="Genomic_DNA"/>
</dbReference>
<dbReference type="Gene3D" id="3.40.50.720">
    <property type="entry name" value="NAD(P)-binding Rossmann-like Domain"/>
    <property type="match status" value="1"/>
</dbReference>
<dbReference type="Pfam" id="PF01408">
    <property type="entry name" value="GFO_IDH_MocA"/>
    <property type="match status" value="1"/>
</dbReference>
<gene>
    <name evidence="5" type="ORF">HEB94_009308</name>
</gene>
<name>A0A927NCS3_9ACTN</name>
<dbReference type="InterPro" id="IPR000683">
    <property type="entry name" value="Gfo/Idh/MocA-like_OxRdtase_N"/>
</dbReference>
<dbReference type="SUPFAM" id="SSF55347">
    <property type="entry name" value="Glyceraldehyde-3-phosphate dehydrogenase-like, C-terminal domain"/>
    <property type="match status" value="1"/>
</dbReference>
<dbReference type="Pfam" id="PF22725">
    <property type="entry name" value="GFO_IDH_MocA_C3"/>
    <property type="match status" value="1"/>
</dbReference>
<keyword evidence="6" id="KW-1185">Reference proteome</keyword>
<evidence type="ECO:0000259" key="3">
    <source>
        <dbReference type="Pfam" id="PF01408"/>
    </source>
</evidence>
<dbReference type="SUPFAM" id="SSF51735">
    <property type="entry name" value="NAD(P)-binding Rossmann-fold domains"/>
    <property type="match status" value="1"/>
</dbReference>
<organism evidence="5 6">
    <name type="scientific">Actinopolymorpha pittospori</name>
    <dbReference type="NCBI Taxonomy" id="648752"/>
    <lineage>
        <taxon>Bacteria</taxon>
        <taxon>Bacillati</taxon>
        <taxon>Actinomycetota</taxon>
        <taxon>Actinomycetes</taxon>
        <taxon>Propionibacteriales</taxon>
        <taxon>Actinopolymorphaceae</taxon>
        <taxon>Actinopolymorpha</taxon>
    </lineage>
</organism>
<evidence type="ECO:0000256" key="2">
    <source>
        <dbReference type="ARBA" id="ARBA00023002"/>
    </source>
</evidence>
<protein>
    <submittedName>
        <fullName evidence="5">Dehydrogenase</fullName>
    </submittedName>
</protein>
<dbReference type="GO" id="GO:0016491">
    <property type="term" value="F:oxidoreductase activity"/>
    <property type="evidence" value="ECO:0007669"/>
    <property type="project" value="UniProtKB-KW"/>
</dbReference>
<dbReference type="RefSeq" id="WP_192755502.1">
    <property type="nucleotide sequence ID" value="NZ_BAABJL010000194.1"/>
</dbReference>
<comment type="similarity">
    <text evidence="1">Belongs to the Gfo/Idh/MocA family.</text>
</comment>
<dbReference type="InterPro" id="IPR050984">
    <property type="entry name" value="Gfo/Idh/MocA_domain"/>
</dbReference>
<evidence type="ECO:0000256" key="1">
    <source>
        <dbReference type="ARBA" id="ARBA00010928"/>
    </source>
</evidence>
<evidence type="ECO:0000313" key="5">
    <source>
        <dbReference type="EMBL" id="MBE1612460.1"/>
    </source>
</evidence>
<reference evidence="5" key="1">
    <citation type="submission" date="2020-10" db="EMBL/GenBank/DDBJ databases">
        <title>Sequencing the genomes of 1000 actinobacteria strains.</title>
        <authorList>
            <person name="Klenk H.-P."/>
        </authorList>
    </citation>
    <scope>NUCLEOTIDE SEQUENCE</scope>
    <source>
        <strain evidence="5">DSM 45354</strain>
    </source>
</reference>
<keyword evidence="2" id="KW-0560">Oxidoreductase</keyword>